<dbReference type="Gene3D" id="1.10.10.10">
    <property type="entry name" value="Winged helix-like DNA-binding domain superfamily/Winged helix DNA-binding domain"/>
    <property type="match status" value="1"/>
</dbReference>
<evidence type="ECO:0000313" key="8">
    <source>
        <dbReference type="Proteomes" id="UP000199021"/>
    </source>
</evidence>
<dbReference type="InParanoid" id="A0A1H9P093"/>
<dbReference type="SUPFAM" id="SSF88659">
    <property type="entry name" value="Sigma3 and sigma4 domains of RNA polymerase sigma factors"/>
    <property type="match status" value="1"/>
</dbReference>
<keyword evidence="2" id="KW-0805">Transcription regulation</keyword>
<dbReference type="Proteomes" id="UP000199021">
    <property type="component" value="Unassembled WGS sequence"/>
</dbReference>
<reference evidence="8" key="1">
    <citation type="submission" date="2016-10" db="EMBL/GenBank/DDBJ databases">
        <authorList>
            <person name="Varghese N."/>
            <person name="Submissions S."/>
        </authorList>
    </citation>
    <scope>NUCLEOTIDE SEQUENCE [LARGE SCALE GENOMIC DNA]</scope>
    <source>
        <strain evidence="8">DSM 24740</strain>
    </source>
</reference>
<dbReference type="InterPro" id="IPR013324">
    <property type="entry name" value="RNA_pol_sigma_r3/r4-like"/>
</dbReference>
<dbReference type="GO" id="GO:0016987">
    <property type="term" value="F:sigma factor activity"/>
    <property type="evidence" value="ECO:0007669"/>
    <property type="project" value="UniProtKB-KW"/>
</dbReference>
<evidence type="ECO:0000256" key="4">
    <source>
        <dbReference type="ARBA" id="ARBA00023163"/>
    </source>
</evidence>
<evidence type="ECO:0000256" key="3">
    <source>
        <dbReference type="ARBA" id="ARBA00023082"/>
    </source>
</evidence>
<dbReference type="CDD" id="cd06171">
    <property type="entry name" value="Sigma70_r4"/>
    <property type="match status" value="1"/>
</dbReference>
<dbReference type="InterPro" id="IPR013325">
    <property type="entry name" value="RNA_pol_sigma_r2"/>
</dbReference>
<keyword evidence="3" id="KW-0731">Sigma factor</keyword>
<dbReference type="GO" id="GO:0006352">
    <property type="term" value="P:DNA-templated transcription initiation"/>
    <property type="evidence" value="ECO:0007669"/>
    <property type="project" value="InterPro"/>
</dbReference>
<evidence type="ECO:0000313" key="7">
    <source>
        <dbReference type="EMBL" id="SER41636.1"/>
    </source>
</evidence>
<gene>
    <name evidence="7" type="ORF">SAMN05444359_14122</name>
</gene>
<dbReference type="SUPFAM" id="SSF88946">
    <property type="entry name" value="Sigma2 domain of RNA polymerase sigma factors"/>
    <property type="match status" value="1"/>
</dbReference>
<protein>
    <submittedName>
        <fullName evidence="7">RNA polymerase sigma-70 factor, ECF subfamily</fullName>
    </submittedName>
</protein>
<dbReference type="NCBIfam" id="TIGR02937">
    <property type="entry name" value="sigma70-ECF"/>
    <property type="match status" value="1"/>
</dbReference>
<dbReference type="EMBL" id="FOFB01000041">
    <property type="protein sequence ID" value="SER41636.1"/>
    <property type="molecule type" value="Genomic_DNA"/>
</dbReference>
<keyword evidence="8" id="KW-1185">Reference proteome</keyword>
<evidence type="ECO:0000256" key="2">
    <source>
        <dbReference type="ARBA" id="ARBA00023015"/>
    </source>
</evidence>
<name>A0A1H9P093_9BACT</name>
<dbReference type="InterPro" id="IPR036388">
    <property type="entry name" value="WH-like_DNA-bd_sf"/>
</dbReference>
<evidence type="ECO:0000259" key="6">
    <source>
        <dbReference type="Pfam" id="PF08281"/>
    </source>
</evidence>
<evidence type="ECO:0000259" key="5">
    <source>
        <dbReference type="Pfam" id="PF04542"/>
    </source>
</evidence>
<dbReference type="InterPro" id="IPR007627">
    <property type="entry name" value="RNA_pol_sigma70_r2"/>
</dbReference>
<organism evidence="7 8">
    <name type="scientific">Neolewinella agarilytica</name>
    <dbReference type="NCBI Taxonomy" id="478744"/>
    <lineage>
        <taxon>Bacteria</taxon>
        <taxon>Pseudomonadati</taxon>
        <taxon>Bacteroidota</taxon>
        <taxon>Saprospiria</taxon>
        <taxon>Saprospirales</taxon>
        <taxon>Lewinellaceae</taxon>
        <taxon>Neolewinella</taxon>
    </lineage>
</organism>
<dbReference type="PANTHER" id="PTHR43133:SF46">
    <property type="entry name" value="RNA POLYMERASE SIGMA-70 FACTOR ECF SUBFAMILY"/>
    <property type="match status" value="1"/>
</dbReference>
<dbReference type="InterPro" id="IPR014284">
    <property type="entry name" value="RNA_pol_sigma-70_dom"/>
</dbReference>
<dbReference type="NCBIfam" id="TIGR02985">
    <property type="entry name" value="Sig70_bacteroi1"/>
    <property type="match status" value="1"/>
</dbReference>
<dbReference type="GO" id="GO:0003677">
    <property type="term" value="F:DNA binding"/>
    <property type="evidence" value="ECO:0007669"/>
    <property type="project" value="InterPro"/>
</dbReference>
<feature type="domain" description="RNA polymerase sigma-70 region 2" evidence="5">
    <location>
        <begin position="27"/>
        <end position="95"/>
    </location>
</feature>
<dbReference type="AlphaFoldDB" id="A0A1H9P093"/>
<dbReference type="Gene3D" id="1.10.1740.10">
    <property type="match status" value="1"/>
</dbReference>
<dbReference type="PANTHER" id="PTHR43133">
    <property type="entry name" value="RNA POLYMERASE ECF-TYPE SIGMA FACTO"/>
    <property type="match status" value="1"/>
</dbReference>
<sequence>MQPNSTITDEQLLGRLRAGDASALDVLFRRHYVDLCRVANRYVQNESQAEDLIQELFASVWEKREKLPDDLSSVGAYLRRAARNRSLNFLRDQNRIPVNDGEVPESISAGSLASDALEQDDLRQRIDGAINRLPERCRLVFTMSKIDDMSNREIAESLEISPKTVENQMTRAYRFLREWLAIGLLICLSASVGQLLDGGRIHSKNTAQVCQTTFAIEKTTFVLGGGPNFGVNALKASLSLNRK</sequence>
<dbReference type="Pfam" id="PF04542">
    <property type="entry name" value="Sigma70_r2"/>
    <property type="match status" value="1"/>
</dbReference>
<evidence type="ECO:0000256" key="1">
    <source>
        <dbReference type="ARBA" id="ARBA00010641"/>
    </source>
</evidence>
<dbReference type="InterPro" id="IPR013249">
    <property type="entry name" value="RNA_pol_sigma70_r4_t2"/>
</dbReference>
<dbReference type="RefSeq" id="WP_175489521.1">
    <property type="nucleotide sequence ID" value="NZ_FOFB01000041.1"/>
</dbReference>
<feature type="domain" description="RNA polymerase sigma factor 70 region 4 type 2" evidence="6">
    <location>
        <begin position="123"/>
        <end position="176"/>
    </location>
</feature>
<dbReference type="InterPro" id="IPR014327">
    <property type="entry name" value="RNA_pol_sigma70_bacteroid"/>
</dbReference>
<comment type="similarity">
    <text evidence="1">Belongs to the sigma-70 factor family. ECF subfamily.</text>
</comment>
<proteinExistence type="inferred from homology"/>
<dbReference type="InterPro" id="IPR039425">
    <property type="entry name" value="RNA_pol_sigma-70-like"/>
</dbReference>
<keyword evidence="4" id="KW-0804">Transcription</keyword>
<accession>A0A1H9P093</accession>
<dbReference type="STRING" id="478744.SAMN05444359_14122"/>
<dbReference type="Pfam" id="PF08281">
    <property type="entry name" value="Sigma70_r4_2"/>
    <property type="match status" value="1"/>
</dbReference>